<dbReference type="GO" id="GO:0016791">
    <property type="term" value="F:phosphatase activity"/>
    <property type="evidence" value="ECO:0007669"/>
    <property type="project" value="TreeGrafter"/>
</dbReference>
<feature type="domain" description="PPM-type phosphatase" evidence="3">
    <location>
        <begin position="189"/>
        <end position="406"/>
    </location>
</feature>
<protein>
    <submittedName>
        <fullName evidence="4">Protein Serine/Threonine Phosphatase</fullName>
    </submittedName>
</protein>
<dbReference type="InterPro" id="IPR001932">
    <property type="entry name" value="PPM-type_phosphatase-like_dom"/>
</dbReference>
<evidence type="ECO:0000256" key="2">
    <source>
        <dbReference type="SAM" id="MobiDB-lite"/>
    </source>
</evidence>
<evidence type="ECO:0000313" key="4">
    <source>
        <dbReference type="EMBL" id="CQR61243.1"/>
    </source>
</evidence>
<reference evidence="4 5" key="1">
    <citation type="submission" date="2015-02" db="EMBL/GenBank/DDBJ databases">
        <authorList>
            <person name="Gomez-Escribano P.J."/>
        </authorList>
    </citation>
    <scope>NUCLEOTIDE SEQUENCE [LARGE SCALE GENOMIC DNA]</scope>
    <source>
        <strain evidence="5">C34 (DSM 42122 / NRRL B-24963)</strain>
    </source>
</reference>
<dbReference type="Pfam" id="PF07228">
    <property type="entry name" value="SpoIIE"/>
    <property type="match status" value="1"/>
</dbReference>
<organism evidence="4 5">
    <name type="scientific">Streptomyces leeuwenhoekii</name>
    <dbReference type="NCBI Taxonomy" id="1437453"/>
    <lineage>
        <taxon>Bacteria</taxon>
        <taxon>Bacillati</taxon>
        <taxon>Actinomycetota</taxon>
        <taxon>Actinomycetes</taxon>
        <taxon>Kitasatosporales</taxon>
        <taxon>Streptomycetaceae</taxon>
        <taxon>Streptomyces</taxon>
    </lineage>
</organism>
<sequence length="460" mass="49405">MSDAARDAGGRRMLAGLLADSHLMPLESLPAKTSEHARAAGFSQVLIYLGDLQRRVLRLLTGKGLDAGQEPGGEDAELKVEGTPAGRAYQLGQIVRGDPAGPGRGRRMAGQWWVPLLNGAERLGVLRVTTEMDDERAMEDMSRLASLVALIVHSKHGSSDSFARLTRSGPMNIAAEMQWHLMQPHSYADGRVVISASMEPAYQTSGDAFDYSTAGDVVHLAIFDAMGHDTAAGLSANLAMATCRNSRRQGAGLVEITERIEEALIEQYGRQRYVTGIQADLDTTTGVLSWVNRGHHPPILIRGNHGHTVLSSRPAHPMGTGLGLEATVYQERLEPGDRIVLYTDGITEARTAGGTEFGLERFTGFILRHHADGLPVPETLRRLTRAVLDHHAGRLHDDATILLCEWLGPAESTTQAADLVGINALQPLRTASGPASDQGHGQERPLPSASAAEPVPPDPM</sequence>
<dbReference type="AlphaFoldDB" id="A0A0F7VRL9"/>
<gene>
    <name evidence="4" type="primary">sle_17810</name>
</gene>
<dbReference type="InterPro" id="IPR036457">
    <property type="entry name" value="PPM-type-like_dom_sf"/>
</dbReference>
<evidence type="ECO:0000313" key="5">
    <source>
        <dbReference type="Proteomes" id="UP000035016"/>
    </source>
</evidence>
<evidence type="ECO:0000259" key="3">
    <source>
        <dbReference type="SMART" id="SM00331"/>
    </source>
</evidence>
<dbReference type="KEGG" id="sle:sle_17810"/>
<dbReference type="InterPro" id="IPR052016">
    <property type="entry name" value="Bact_Sigma-Reg"/>
</dbReference>
<dbReference type="SMART" id="SM00331">
    <property type="entry name" value="PP2C_SIG"/>
    <property type="match status" value="1"/>
</dbReference>
<dbReference type="PANTHER" id="PTHR43156:SF2">
    <property type="entry name" value="STAGE II SPORULATION PROTEIN E"/>
    <property type="match status" value="1"/>
</dbReference>
<proteinExistence type="predicted"/>
<dbReference type="EMBL" id="LN831790">
    <property type="protein sequence ID" value="CQR61243.1"/>
    <property type="molecule type" value="Genomic_DNA"/>
</dbReference>
<accession>A0A0F7VRL9</accession>
<dbReference type="Gene3D" id="3.60.40.10">
    <property type="entry name" value="PPM-type phosphatase domain"/>
    <property type="match status" value="1"/>
</dbReference>
<dbReference type="PANTHER" id="PTHR43156">
    <property type="entry name" value="STAGE II SPORULATION PROTEIN E-RELATED"/>
    <property type="match status" value="1"/>
</dbReference>
<keyword evidence="1" id="KW-0378">Hydrolase</keyword>
<feature type="region of interest" description="Disordered" evidence="2">
    <location>
        <begin position="429"/>
        <end position="460"/>
    </location>
</feature>
<dbReference type="SUPFAM" id="SSF81606">
    <property type="entry name" value="PP2C-like"/>
    <property type="match status" value="1"/>
</dbReference>
<name>A0A0F7VRL9_STRLW</name>
<dbReference type="Proteomes" id="UP000035016">
    <property type="component" value="Chromosome Chromosome"/>
</dbReference>
<evidence type="ECO:0000256" key="1">
    <source>
        <dbReference type="ARBA" id="ARBA00022801"/>
    </source>
</evidence>